<dbReference type="RefSeq" id="WP_280928331.1">
    <property type="nucleotide sequence ID" value="NZ_JBHXLY010000015.1"/>
</dbReference>
<comment type="caution">
    <text evidence="1">The sequence shown here is derived from an EMBL/GenBank/DDBJ whole genome shotgun (WGS) entry which is preliminary data.</text>
</comment>
<reference evidence="1 2" key="1">
    <citation type="submission" date="2024-09" db="EMBL/GenBank/DDBJ databases">
        <title>The Natural Products Discovery Center: Release of the First 8490 Sequenced Strains for Exploring Actinobacteria Biosynthetic Diversity.</title>
        <authorList>
            <person name="Kalkreuter E."/>
            <person name="Kautsar S.A."/>
            <person name="Yang D."/>
            <person name="Bader C.D."/>
            <person name="Teijaro C.N."/>
            <person name="Fluegel L."/>
            <person name="Davis C.M."/>
            <person name="Simpson J.R."/>
            <person name="Lauterbach L."/>
            <person name="Steele A.D."/>
            <person name="Gui C."/>
            <person name="Meng S."/>
            <person name="Li G."/>
            <person name="Viehrig K."/>
            <person name="Ye F."/>
            <person name="Su P."/>
            <person name="Kiefer A.F."/>
            <person name="Nichols A."/>
            <person name="Cepeda A.J."/>
            <person name="Yan W."/>
            <person name="Fan B."/>
            <person name="Jiang Y."/>
            <person name="Adhikari A."/>
            <person name="Zheng C.-J."/>
            <person name="Schuster L."/>
            <person name="Cowan T.M."/>
            <person name="Smanski M.J."/>
            <person name="Chevrette M.G."/>
            <person name="De Carvalho L.P.S."/>
            <person name="Shen B."/>
        </authorList>
    </citation>
    <scope>NUCLEOTIDE SEQUENCE [LARGE SCALE GENOMIC DNA]</scope>
    <source>
        <strain evidence="1 2">NPDC058546</strain>
    </source>
</reference>
<evidence type="ECO:0000313" key="1">
    <source>
        <dbReference type="EMBL" id="MFD4216314.1"/>
    </source>
</evidence>
<evidence type="ECO:0000313" key="2">
    <source>
        <dbReference type="Proteomes" id="UP001598251"/>
    </source>
</evidence>
<sequence>MALADALTDYRGRLYWETRLTARAEVTPEQEEAMRESWEARSRVNYAINRLRLVTQDERILQLATEARNATFGVQTGTCAPRDAREQQFAFLAAIADSSGI</sequence>
<organism evidence="1 2">
    <name type="scientific">Streptomyces sindenensis</name>
    <dbReference type="NCBI Taxonomy" id="67363"/>
    <lineage>
        <taxon>Bacteria</taxon>
        <taxon>Bacillati</taxon>
        <taxon>Actinomycetota</taxon>
        <taxon>Actinomycetes</taxon>
        <taxon>Kitasatosporales</taxon>
        <taxon>Streptomycetaceae</taxon>
        <taxon>Streptomyces</taxon>
    </lineage>
</organism>
<name>A0ABW6ELZ6_9ACTN</name>
<dbReference type="EMBL" id="JBHXOF010000019">
    <property type="protein sequence ID" value="MFD4216314.1"/>
    <property type="molecule type" value="Genomic_DNA"/>
</dbReference>
<gene>
    <name evidence="1" type="ORF">ACFWSS_25955</name>
</gene>
<proteinExistence type="predicted"/>
<accession>A0ABW6ELZ6</accession>
<protein>
    <submittedName>
        <fullName evidence="1">Uncharacterized protein</fullName>
    </submittedName>
</protein>
<keyword evidence="2" id="KW-1185">Reference proteome</keyword>
<dbReference type="Proteomes" id="UP001598251">
    <property type="component" value="Unassembled WGS sequence"/>
</dbReference>